<organism evidence="8 9">
    <name type="scientific">Ruminobacter amylophilus</name>
    <dbReference type="NCBI Taxonomy" id="867"/>
    <lineage>
        <taxon>Bacteria</taxon>
        <taxon>Pseudomonadati</taxon>
        <taxon>Pseudomonadota</taxon>
        <taxon>Gammaproteobacteria</taxon>
        <taxon>Aeromonadales</taxon>
        <taxon>Succinivibrionaceae</taxon>
        <taxon>Ruminobacter</taxon>
    </lineage>
</organism>
<evidence type="ECO:0000313" key="9">
    <source>
        <dbReference type="Proteomes" id="UP000243745"/>
    </source>
</evidence>
<proteinExistence type="inferred from homology"/>
<dbReference type="SUPFAM" id="SSF48013">
    <property type="entry name" value="NusB-like"/>
    <property type="match status" value="1"/>
</dbReference>
<name>A0A662ZKW3_9GAMM</name>
<comment type="similarity">
    <text evidence="1 6">Belongs to the NusB family.</text>
</comment>
<evidence type="ECO:0000256" key="1">
    <source>
        <dbReference type="ARBA" id="ARBA00005952"/>
    </source>
</evidence>
<keyword evidence="9" id="KW-1185">Reference proteome</keyword>
<keyword evidence="3 6" id="KW-0694">RNA-binding</keyword>
<dbReference type="Pfam" id="PF01029">
    <property type="entry name" value="NusB"/>
    <property type="match status" value="1"/>
</dbReference>
<dbReference type="RefSeq" id="WP_093143390.1">
    <property type="nucleotide sequence ID" value="NZ_FOXF01000055.1"/>
</dbReference>
<dbReference type="CDD" id="cd00619">
    <property type="entry name" value="Terminator_NusB"/>
    <property type="match status" value="1"/>
</dbReference>
<dbReference type="GO" id="GO:0031564">
    <property type="term" value="P:transcription antitermination"/>
    <property type="evidence" value="ECO:0007669"/>
    <property type="project" value="UniProtKB-KW"/>
</dbReference>
<evidence type="ECO:0000259" key="7">
    <source>
        <dbReference type="Pfam" id="PF01029"/>
    </source>
</evidence>
<feature type="domain" description="NusB/RsmB/TIM44" evidence="7">
    <location>
        <begin position="7"/>
        <end position="135"/>
    </location>
</feature>
<protein>
    <recommendedName>
        <fullName evidence="6">Transcription antitermination protein NusB</fullName>
    </recommendedName>
    <alternativeName>
        <fullName evidence="6">Antitermination factor NusB</fullName>
    </alternativeName>
</protein>
<dbReference type="InterPro" id="IPR011605">
    <property type="entry name" value="NusB_fam"/>
</dbReference>
<reference evidence="8 9" key="1">
    <citation type="submission" date="2016-10" db="EMBL/GenBank/DDBJ databases">
        <authorList>
            <person name="Varghese N."/>
            <person name="Submissions S."/>
        </authorList>
    </citation>
    <scope>NUCLEOTIDE SEQUENCE [LARGE SCALE GENOMIC DNA]</scope>
    <source>
        <strain evidence="8 9">DSM 1361</strain>
    </source>
</reference>
<dbReference type="Gene3D" id="1.10.940.10">
    <property type="entry name" value="NusB-like"/>
    <property type="match status" value="1"/>
</dbReference>
<accession>A0A662ZKW3</accession>
<gene>
    <name evidence="6" type="primary">nusB</name>
    <name evidence="8" type="ORF">SAMN02910344_02049</name>
</gene>
<dbReference type="EMBL" id="FOXF01000055">
    <property type="protein sequence ID" value="SFP68212.1"/>
    <property type="molecule type" value="Genomic_DNA"/>
</dbReference>
<evidence type="ECO:0000256" key="3">
    <source>
        <dbReference type="ARBA" id="ARBA00022884"/>
    </source>
</evidence>
<dbReference type="PANTHER" id="PTHR11078">
    <property type="entry name" value="N UTILIZATION SUBSTANCE PROTEIN B-RELATED"/>
    <property type="match status" value="1"/>
</dbReference>
<comment type="function">
    <text evidence="6">Involved in transcription antitermination. Required for transcription of ribosomal RNA (rRNA) genes. Binds specifically to the boxA antiterminator sequence of the ribosomal RNA (rrn) operons.</text>
</comment>
<dbReference type="AlphaFoldDB" id="A0A662ZKW3"/>
<dbReference type="GO" id="GO:0005829">
    <property type="term" value="C:cytosol"/>
    <property type="evidence" value="ECO:0007669"/>
    <property type="project" value="TreeGrafter"/>
</dbReference>
<keyword evidence="2 6" id="KW-0889">Transcription antitermination</keyword>
<dbReference type="GO" id="GO:0006353">
    <property type="term" value="P:DNA-templated transcription termination"/>
    <property type="evidence" value="ECO:0007669"/>
    <property type="project" value="UniProtKB-UniRule"/>
</dbReference>
<dbReference type="InterPro" id="IPR006027">
    <property type="entry name" value="NusB_RsmB_TIM44"/>
</dbReference>
<evidence type="ECO:0000256" key="6">
    <source>
        <dbReference type="HAMAP-Rule" id="MF_00073"/>
    </source>
</evidence>
<dbReference type="Proteomes" id="UP000243745">
    <property type="component" value="Unassembled WGS sequence"/>
</dbReference>
<keyword evidence="4 6" id="KW-0805">Transcription regulation</keyword>
<keyword evidence="5 6" id="KW-0804">Transcription</keyword>
<evidence type="ECO:0000313" key="8">
    <source>
        <dbReference type="EMBL" id="SFP68212.1"/>
    </source>
</evidence>
<evidence type="ECO:0000256" key="2">
    <source>
        <dbReference type="ARBA" id="ARBA00022814"/>
    </source>
</evidence>
<dbReference type="HAMAP" id="MF_00073">
    <property type="entry name" value="NusB"/>
    <property type="match status" value="1"/>
</dbReference>
<dbReference type="NCBIfam" id="TIGR01951">
    <property type="entry name" value="nusB"/>
    <property type="match status" value="1"/>
</dbReference>
<dbReference type="GO" id="GO:0003723">
    <property type="term" value="F:RNA binding"/>
    <property type="evidence" value="ECO:0007669"/>
    <property type="project" value="UniProtKB-UniRule"/>
</dbReference>
<evidence type="ECO:0000256" key="4">
    <source>
        <dbReference type="ARBA" id="ARBA00023015"/>
    </source>
</evidence>
<evidence type="ECO:0000256" key="5">
    <source>
        <dbReference type="ARBA" id="ARBA00023163"/>
    </source>
</evidence>
<dbReference type="PANTHER" id="PTHR11078:SF3">
    <property type="entry name" value="ANTITERMINATION NUSB DOMAIN-CONTAINING PROTEIN"/>
    <property type="match status" value="1"/>
</dbReference>
<sequence>MNPGQRHRARHFAMQALYQWEITKELASVIEEQFLEDQPVDDKTDKEYLHQLIVGTITHVDEIDKTYKPYLNSRSIEDLDMVDKSILRLATYELLFQSKDVPYRVIINEAILLAKDFAAQDSHKFVNGVLDKVVKNMQLQETEKQ</sequence>
<dbReference type="InterPro" id="IPR035926">
    <property type="entry name" value="NusB-like_sf"/>
</dbReference>
<dbReference type="OrthoDB" id="9789556at2"/>